<reference evidence="2" key="1">
    <citation type="submission" date="2023-01" db="EMBL/GenBank/DDBJ databases">
        <authorList>
            <person name="Van Ghelder C."/>
            <person name="Rancurel C."/>
        </authorList>
    </citation>
    <scope>NUCLEOTIDE SEQUENCE</scope>
    <source>
        <strain evidence="2">CNCM I-4278</strain>
    </source>
</reference>
<evidence type="ECO:0000313" key="3">
    <source>
        <dbReference type="Proteomes" id="UP001152607"/>
    </source>
</evidence>
<gene>
    <name evidence="2" type="ORF">PDIGIT_LOCUS4560</name>
</gene>
<proteinExistence type="predicted"/>
<feature type="transmembrane region" description="Helical" evidence="1">
    <location>
        <begin position="69"/>
        <end position="87"/>
    </location>
</feature>
<keyword evidence="1" id="KW-1133">Transmembrane helix</keyword>
<protein>
    <submittedName>
        <fullName evidence="2">Uncharacterized protein</fullName>
    </submittedName>
</protein>
<name>A0A9W4U8K1_9PLEO</name>
<accession>A0A9W4U8K1</accession>
<dbReference type="Proteomes" id="UP001152607">
    <property type="component" value="Unassembled WGS sequence"/>
</dbReference>
<keyword evidence="1" id="KW-0812">Transmembrane</keyword>
<keyword evidence="1" id="KW-0472">Membrane</keyword>
<sequence length="93" mass="10317">MVDVLVPRKRNALSILYSTVYARNLTIARFRSTPRILSPELKLSSIHAHPLPLVYPSRTPDTSSIRASFLSWTTTILGLLLASTLGGRRASRV</sequence>
<comment type="caution">
    <text evidence="2">The sequence shown here is derived from an EMBL/GenBank/DDBJ whole genome shotgun (WGS) entry which is preliminary data.</text>
</comment>
<dbReference type="EMBL" id="CAOQHR010000003">
    <property type="protein sequence ID" value="CAI6331535.1"/>
    <property type="molecule type" value="Genomic_DNA"/>
</dbReference>
<keyword evidence="3" id="KW-1185">Reference proteome</keyword>
<organism evidence="2 3">
    <name type="scientific">Periconia digitata</name>
    <dbReference type="NCBI Taxonomy" id="1303443"/>
    <lineage>
        <taxon>Eukaryota</taxon>
        <taxon>Fungi</taxon>
        <taxon>Dikarya</taxon>
        <taxon>Ascomycota</taxon>
        <taxon>Pezizomycotina</taxon>
        <taxon>Dothideomycetes</taxon>
        <taxon>Pleosporomycetidae</taxon>
        <taxon>Pleosporales</taxon>
        <taxon>Massarineae</taxon>
        <taxon>Periconiaceae</taxon>
        <taxon>Periconia</taxon>
    </lineage>
</organism>
<evidence type="ECO:0000313" key="2">
    <source>
        <dbReference type="EMBL" id="CAI6331535.1"/>
    </source>
</evidence>
<evidence type="ECO:0000256" key="1">
    <source>
        <dbReference type="SAM" id="Phobius"/>
    </source>
</evidence>
<dbReference type="AlphaFoldDB" id="A0A9W4U8K1"/>